<protein>
    <submittedName>
        <fullName evidence="2">Uncharacterized protein</fullName>
    </submittedName>
</protein>
<proteinExistence type="predicted"/>
<feature type="region of interest" description="Disordered" evidence="1">
    <location>
        <begin position="37"/>
        <end position="58"/>
    </location>
</feature>
<dbReference type="HOGENOM" id="CLU_2638163_0_0_1"/>
<name>X0LTQ4_FUSOX</name>
<organism evidence="2">
    <name type="scientific">Fusarium oxysporum f. sp. vasinfectum 25433</name>
    <dbReference type="NCBI Taxonomy" id="1089449"/>
    <lineage>
        <taxon>Eukaryota</taxon>
        <taxon>Fungi</taxon>
        <taxon>Dikarya</taxon>
        <taxon>Ascomycota</taxon>
        <taxon>Pezizomycotina</taxon>
        <taxon>Sordariomycetes</taxon>
        <taxon>Hypocreomycetidae</taxon>
        <taxon>Hypocreales</taxon>
        <taxon>Nectriaceae</taxon>
        <taxon>Fusarium</taxon>
        <taxon>Fusarium oxysporum species complex</taxon>
    </lineage>
</organism>
<dbReference type="AlphaFoldDB" id="X0LTQ4"/>
<feature type="compositionally biased region" description="Acidic residues" evidence="1">
    <location>
        <begin position="40"/>
        <end position="49"/>
    </location>
</feature>
<reference evidence="2" key="2">
    <citation type="submission" date="2012-05" db="EMBL/GenBank/DDBJ databases">
        <title>The Genome Annotation of Fusarium oxysporum Cotton.</title>
        <authorList>
            <consortium name="The Broad Institute Genomics Platform"/>
            <person name="Ma L.-J."/>
            <person name="Corby-Kistler H."/>
            <person name="Broz K."/>
            <person name="Gale L.R."/>
            <person name="Jonkers W."/>
            <person name="O'Donnell K."/>
            <person name="Ploetz R."/>
            <person name="Steinberg C."/>
            <person name="Schwartz D.C."/>
            <person name="VanEtten H."/>
            <person name="Zhou S."/>
            <person name="Young S.K."/>
            <person name="Zeng Q."/>
            <person name="Gargeya S."/>
            <person name="Fitzgerald M."/>
            <person name="Abouelleil A."/>
            <person name="Alvarado L."/>
            <person name="Chapman S.B."/>
            <person name="Gainer-Dewar J."/>
            <person name="Goldberg J."/>
            <person name="Griggs A."/>
            <person name="Gujja S."/>
            <person name="Hansen M."/>
            <person name="Howarth C."/>
            <person name="Imamovic A."/>
            <person name="Ireland A."/>
            <person name="Larimer J."/>
            <person name="McCowan C."/>
            <person name="Murphy C."/>
            <person name="Pearson M."/>
            <person name="Poon T.W."/>
            <person name="Priest M."/>
            <person name="Roberts A."/>
            <person name="Saif S."/>
            <person name="Shea T."/>
            <person name="Sykes S."/>
            <person name="Wortman J."/>
            <person name="Nusbaum C."/>
            <person name="Birren B."/>
        </authorList>
    </citation>
    <scope>NUCLEOTIDE SEQUENCE</scope>
    <source>
        <strain evidence="2">25433</strain>
    </source>
</reference>
<reference evidence="2" key="1">
    <citation type="submission" date="2011-11" db="EMBL/GenBank/DDBJ databases">
        <title>The Genome Sequence of Fusarium oxysporum Cotton.</title>
        <authorList>
            <consortium name="The Broad Institute Genome Sequencing Platform"/>
            <person name="Ma L.-J."/>
            <person name="Gale L.R."/>
            <person name="Schwartz D.C."/>
            <person name="Zhou S."/>
            <person name="Corby-Kistler H."/>
            <person name="Young S.K."/>
            <person name="Zeng Q."/>
            <person name="Gargeya S."/>
            <person name="Fitzgerald M."/>
            <person name="Haas B."/>
            <person name="Abouelleil A."/>
            <person name="Alvarado L."/>
            <person name="Arachchi H.M."/>
            <person name="Berlin A."/>
            <person name="Brown A."/>
            <person name="Chapman S.B."/>
            <person name="Chen Z."/>
            <person name="Dunbar C."/>
            <person name="Freedman E."/>
            <person name="Gearin G."/>
            <person name="Goldberg J."/>
            <person name="Griggs A."/>
            <person name="Gujja S."/>
            <person name="Heiman D."/>
            <person name="Howarth C."/>
            <person name="Larson L."/>
            <person name="Lui A."/>
            <person name="MacDonald P.J.P."/>
            <person name="Montmayeur A."/>
            <person name="Murphy C."/>
            <person name="Neiman D."/>
            <person name="Pearson M."/>
            <person name="Priest M."/>
            <person name="Roberts A."/>
            <person name="Saif S."/>
            <person name="Shea T."/>
            <person name="Shenoy N."/>
            <person name="Sisk P."/>
            <person name="Stolte C."/>
            <person name="Sykes S."/>
            <person name="Wortman J."/>
            <person name="Nusbaum C."/>
            <person name="Birren B."/>
        </authorList>
    </citation>
    <scope>NUCLEOTIDE SEQUENCE [LARGE SCALE GENOMIC DNA]</scope>
    <source>
        <strain evidence="2">25433</strain>
    </source>
</reference>
<evidence type="ECO:0000313" key="2">
    <source>
        <dbReference type="EMBL" id="EXM24602.1"/>
    </source>
</evidence>
<accession>X0LTQ4</accession>
<evidence type="ECO:0000256" key="1">
    <source>
        <dbReference type="SAM" id="MobiDB-lite"/>
    </source>
</evidence>
<gene>
    <name evidence="2" type="ORF">FOTG_08562</name>
</gene>
<dbReference type="OrthoDB" id="10279325at2759"/>
<sequence>MTLDSSESSYMINVSSVFDPNTNAESHRVLQSTIKGSSEWDSDVQEDSDTMERAPSRCSTKIQCRGLFNLADSEGGEKVEGSTGRRG</sequence>
<dbReference type="EMBL" id="JH657936">
    <property type="protein sequence ID" value="EXM24602.1"/>
    <property type="molecule type" value="Genomic_DNA"/>
</dbReference>
<dbReference type="Proteomes" id="UP000030701">
    <property type="component" value="Unassembled WGS sequence"/>
</dbReference>